<comment type="caution">
    <text evidence="1">The sequence shown here is derived from an EMBL/GenBank/DDBJ whole genome shotgun (WGS) entry which is preliminary data.</text>
</comment>
<evidence type="ECO:0000313" key="1">
    <source>
        <dbReference type="EMBL" id="RUT46128.1"/>
    </source>
</evidence>
<organism evidence="1 2">
    <name type="scientific">Paenibacillus anaericanus</name>
    <dbReference type="NCBI Taxonomy" id="170367"/>
    <lineage>
        <taxon>Bacteria</taxon>
        <taxon>Bacillati</taxon>
        <taxon>Bacillota</taxon>
        <taxon>Bacilli</taxon>
        <taxon>Bacillales</taxon>
        <taxon>Paenibacillaceae</taxon>
        <taxon>Paenibacillus</taxon>
    </lineage>
</organism>
<proteinExistence type="predicted"/>
<protein>
    <submittedName>
        <fullName evidence="1">YheC/YheD family protein</fullName>
    </submittedName>
</protein>
<dbReference type="Gene3D" id="3.30.470.20">
    <property type="entry name" value="ATP-grasp fold, B domain"/>
    <property type="match status" value="1"/>
</dbReference>
<name>A0A433Y8K2_9BACL</name>
<dbReference type="EMBL" id="RZNY01000010">
    <property type="protein sequence ID" value="RUT46128.1"/>
    <property type="molecule type" value="Genomic_DNA"/>
</dbReference>
<reference evidence="1 2" key="1">
    <citation type="submission" date="2018-12" db="EMBL/GenBank/DDBJ databases">
        <authorList>
            <person name="Sun L."/>
            <person name="Chen Z."/>
        </authorList>
    </citation>
    <scope>NUCLEOTIDE SEQUENCE [LARGE SCALE GENOMIC DNA]</scope>
    <source>
        <strain evidence="1 2">DSM 15890</strain>
    </source>
</reference>
<accession>A0A433Y8K2</accession>
<dbReference type="OrthoDB" id="7869153at2"/>
<evidence type="ECO:0000313" key="2">
    <source>
        <dbReference type="Proteomes" id="UP000279446"/>
    </source>
</evidence>
<dbReference type="RefSeq" id="WP_127192582.1">
    <property type="nucleotide sequence ID" value="NZ_RZNY01000010.1"/>
</dbReference>
<keyword evidence="2" id="KW-1185">Reference proteome</keyword>
<dbReference type="InterPro" id="IPR026838">
    <property type="entry name" value="YheC/D"/>
</dbReference>
<sequence>MNSLIQGTIGILVAESHGSLPFTEPDFCRKLCIIGRRQNMTIYVFCPTWVHAGRIGLPGYTYEKGEWTKKWFPSPDIIYDRFFSRDSRQQRRKQRCLFLLSEKRPFVYLTRGLAGKWAVHQALSKSNDIAPYLPETAKYEGATQLSDWLSSHGGEAFLKPQNGTHGKRTLHVKVSSAGEGLLIRGRSGTNTVFRRIFPCRADGYEWIDKFTQNKNFLLQQYLKLNSSQEEPFDIRVLMQKNQKGVWSLTGMAVRAGRRNSLTSNLHGGGTAHEALPFLIREQGKSVSNELIILLTKLSQWIPGYLESHFGRLAELGIDFGVDREGKVWILEVNSKPGRSSFLQIGDMKSARKSIENPIHYARYLLLSKPRE</sequence>
<dbReference type="SUPFAM" id="SSF56059">
    <property type="entry name" value="Glutathione synthetase ATP-binding domain-like"/>
    <property type="match status" value="1"/>
</dbReference>
<gene>
    <name evidence="1" type="ORF">EJP82_13475</name>
</gene>
<dbReference type="Pfam" id="PF14398">
    <property type="entry name" value="ATPgrasp_YheCD"/>
    <property type="match status" value="1"/>
</dbReference>
<dbReference type="AlphaFoldDB" id="A0A433Y8K2"/>
<dbReference type="Proteomes" id="UP000279446">
    <property type="component" value="Unassembled WGS sequence"/>
</dbReference>